<dbReference type="CDD" id="cd03250">
    <property type="entry name" value="ABCC_MRP_domain1"/>
    <property type="match status" value="1"/>
</dbReference>
<dbReference type="Gene3D" id="1.20.1560.10">
    <property type="entry name" value="ABC transporter type 1, transmembrane domain"/>
    <property type="match status" value="3"/>
</dbReference>
<feature type="domain" description="ABC transporter" evidence="10">
    <location>
        <begin position="758"/>
        <end position="985"/>
    </location>
</feature>
<dbReference type="GO" id="GO:0016887">
    <property type="term" value="F:ATP hydrolysis activity"/>
    <property type="evidence" value="ECO:0007669"/>
    <property type="project" value="InterPro"/>
</dbReference>
<dbReference type="Pfam" id="PF00005">
    <property type="entry name" value="ABC_tran"/>
    <property type="match status" value="2"/>
</dbReference>
<feature type="transmembrane region" description="Helical" evidence="9">
    <location>
        <begin position="1220"/>
        <end position="1245"/>
    </location>
</feature>
<keyword evidence="4" id="KW-0547">Nucleotide-binding</keyword>
<evidence type="ECO:0000256" key="7">
    <source>
        <dbReference type="ARBA" id="ARBA00023136"/>
    </source>
</evidence>
<dbReference type="InterPro" id="IPR003593">
    <property type="entry name" value="AAA+_ATPase"/>
</dbReference>
<evidence type="ECO:0000259" key="11">
    <source>
        <dbReference type="PROSITE" id="PS50929"/>
    </source>
</evidence>
<evidence type="ECO:0000256" key="5">
    <source>
        <dbReference type="ARBA" id="ARBA00022840"/>
    </source>
</evidence>
<reference evidence="12" key="1">
    <citation type="submission" date="2022-07" db="EMBL/GenBank/DDBJ databases">
        <authorList>
            <person name="Trinca V."/>
            <person name="Uliana J.V.C."/>
            <person name="Torres T.T."/>
            <person name="Ward R.J."/>
            <person name="Monesi N."/>
        </authorList>
    </citation>
    <scope>NUCLEOTIDE SEQUENCE</scope>
    <source>
        <strain evidence="12">HSMRA1968</strain>
        <tissue evidence="12">Whole embryos</tissue>
    </source>
</reference>
<feature type="domain" description="ABC transmembrane type-1" evidence="11">
    <location>
        <begin position="1345"/>
        <end position="1445"/>
    </location>
</feature>
<keyword evidence="7 9" id="KW-0472">Membrane</keyword>
<feature type="transmembrane region" description="Helical" evidence="9">
    <location>
        <begin position="456"/>
        <end position="477"/>
    </location>
</feature>
<dbReference type="GO" id="GO:0140359">
    <property type="term" value="F:ABC-type transporter activity"/>
    <property type="evidence" value="ECO:0007669"/>
    <property type="project" value="InterPro"/>
</dbReference>
<dbReference type="PANTHER" id="PTHR24223">
    <property type="entry name" value="ATP-BINDING CASSETTE SUB-FAMILY C"/>
    <property type="match status" value="1"/>
</dbReference>
<dbReference type="FunFam" id="3.40.50.300:FF:000997">
    <property type="entry name" value="Multidrug resistance-associated protein 1"/>
    <property type="match status" value="1"/>
</dbReference>
<dbReference type="Proteomes" id="UP001151699">
    <property type="component" value="Chromosome A"/>
</dbReference>
<keyword evidence="13" id="KW-1185">Reference proteome</keyword>
<comment type="caution">
    <text evidence="12">The sequence shown here is derived from an EMBL/GenBank/DDBJ whole genome shotgun (WGS) entry which is preliminary data.</text>
</comment>
<evidence type="ECO:0000256" key="4">
    <source>
        <dbReference type="ARBA" id="ARBA00022741"/>
    </source>
</evidence>
<evidence type="ECO:0000313" key="12">
    <source>
        <dbReference type="EMBL" id="KAJ6649735.1"/>
    </source>
</evidence>
<dbReference type="SUPFAM" id="SSF90123">
    <property type="entry name" value="ABC transporter transmembrane region"/>
    <property type="match status" value="2"/>
</dbReference>
<dbReference type="FunFam" id="3.40.50.300:FF:000838">
    <property type="entry name" value="ABC multidrug transporter (Eurofung)"/>
    <property type="match status" value="1"/>
</dbReference>
<dbReference type="OrthoDB" id="6500128at2759"/>
<dbReference type="GO" id="GO:0016020">
    <property type="term" value="C:membrane"/>
    <property type="evidence" value="ECO:0007669"/>
    <property type="project" value="UniProtKB-SubCell"/>
</dbReference>
<keyword evidence="5 12" id="KW-0067">ATP-binding</keyword>
<dbReference type="InterPro" id="IPR027417">
    <property type="entry name" value="P-loop_NTPase"/>
</dbReference>
<dbReference type="SUPFAM" id="SSF52540">
    <property type="entry name" value="P-loop containing nucleoside triphosphate hydrolases"/>
    <property type="match status" value="2"/>
</dbReference>
<dbReference type="SMART" id="SM00382">
    <property type="entry name" value="AAA"/>
    <property type="match status" value="2"/>
</dbReference>
<dbReference type="GO" id="GO:0005524">
    <property type="term" value="F:ATP binding"/>
    <property type="evidence" value="ECO:0007669"/>
    <property type="project" value="UniProtKB-KW"/>
</dbReference>
<dbReference type="InterPro" id="IPR036640">
    <property type="entry name" value="ABC1_TM_sf"/>
</dbReference>
<feature type="domain" description="ABC transporter" evidence="10">
    <location>
        <begin position="1482"/>
        <end position="1712"/>
    </location>
</feature>
<dbReference type="PROSITE" id="PS00211">
    <property type="entry name" value="ABC_TRANSPORTER_1"/>
    <property type="match status" value="1"/>
</dbReference>
<keyword evidence="6 9" id="KW-1133">Transmembrane helix</keyword>
<feature type="transmembrane region" description="Helical" evidence="9">
    <location>
        <begin position="483"/>
        <end position="503"/>
    </location>
</feature>
<dbReference type="InterPro" id="IPR017871">
    <property type="entry name" value="ABC_transporter-like_CS"/>
</dbReference>
<keyword evidence="3 9" id="KW-0812">Transmembrane</keyword>
<dbReference type="PROSITE" id="PS50929">
    <property type="entry name" value="ABC_TM1F"/>
    <property type="match status" value="3"/>
</dbReference>
<dbReference type="InterPro" id="IPR003439">
    <property type="entry name" value="ABC_transporter-like_ATP-bd"/>
</dbReference>
<feature type="transmembrane region" description="Helical" evidence="9">
    <location>
        <begin position="1415"/>
        <end position="1437"/>
    </location>
</feature>
<gene>
    <name evidence="12" type="primary">Sur</name>
    <name evidence="12" type="ORF">Bhyg_04974</name>
</gene>
<feature type="transmembrane region" description="Helical" evidence="9">
    <location>
        <begin position="564"/>
        <end position="591"/>
    </location>
</feature>
<feature type="transmembrane region" description="Helical" evidence="9">
    <location>
        <begin position="1269"/>
        <end position="1290"/>
    </location>
</feature>
<evidence type="ECO:0000256" key="6">
    <source>
        <dbReference type="ARBA" id="ARBA00022989"/>
    </source>
</evidence>
<evidence type="ECO:0000256" key="3">
    <source>
        <dbReference type="ARBA" id="ARBA00022692"/>
    </source>
</evidence>
<feature type="compositionally biased region" description="Polar residues" evidence="8">
    <location>
        <begin position="1706"/>
        <end position="1715"/>
    </location>
</feature>
<evidence type="ECO:0000256" key="8">
    <source>
        <dbReference type="SAM" id="MobiDB-lite"/>
    </source>
</evidence>
<feature type="transmembrane region" description="Helical" evidence="9">
    <location>
        <begin position="603"/>
        <end position="628"/>
    </location>
</feature>
<dbReference type="CDD" id="cd03244">
    <property type="entry name" value="ABCC_MRP_domain2"/>
    <property type="match status" value="1"/>
</dbReference>
<feature type="domain" description="ABC transmembrane type-1" evidence="11">
    <location>
        <begin position="271"/>
        <end position="629"/>
    </location>
</feature>
<feature type="transmembrane region" description="Helical" evidence="9">
    <location>
        <begin position="151"/>
        <end position="173"/>
    </location>
</feature>
<comment type="subcellular location">
    <subcellularLocation>
        <location evidence="1">Membrane</location>
        <topology evidence="1">Multi-pass membrane protein</topology>
    </subcellularLocation>
</comment>
<dbReference type="PROSITE" id="PS50893">
    <property type="entry name" value="ABC_TRANSPORTER_2"/>
    <property type="match status" value="2"/>
</dbReference>
<proteinExistence type="predicted"/>
<keyword evidence="2" id="KW-0813">Transport</keyword>
<organism evidence="12 13">
    <name type="scientific">Pseudolycoriella hygida</name>
    <dbReference type="NCBI Taxonomy" id="35572"/>
    <lineage>
        <taxon>Eukaryota</taxon>
        <taxon>Metazoa</taxon>
        <taxon>Ecdysozoa</taxon>
        <taxon>Arthropoda</taxon>
        <taxon>Hexapoda</taxon>
        <taxon>Insecta</taxon>
        <taxon>Pterygota</taxon>
        <taxon>Neoptera</taxon>
        <taxon>Endopterygota</taxon>
        <taxon>Diptera</taxon>
        <taxon>Nematocera</taxon>
        <taxon>Sciaroidea</taxon>
        <taxon>Sciaridae</taxon>
        <taxon>Pseudolycoriella</taxon>
    </lineage>
</organism>
<evidence type="ECO:0000313" key="13">
    <source>
        <dbReference type="Proteomes" id="UP001151699"/>
    </source>
</evidence>
<dbReference type="PANTHER" id="PTHR24223:SF461">
    <property type="entry name" value="ATP-BINDING CASSETTE SUB-FAMILY C MEMBER SUR"/>
    <property type="match status" value="1"/>
</dbReference>
<evidence type="ECO:0000256" key="1">
    <source>
        <dbReference type="ARBA" id="ARBA00004141"/>
    </source>
</evidence>
<name>A0A9Q0SAH3_9DIPT</name>
<dbReference type="InterPro" id="IPR011527">
    <property type="entry name" value="ABC1_TM_dom"/>
</dbReference>
<evidence type="ECO:0000256" key="2">
    <source>
        <dbReference type="ARBA" id="ARBA00022448"/>
    </source>
</evidence>
<evidence type="ECO:0000259" key="10">
    <source>
        <dbReference type="PROSITE" id="PS50893"/>
    </source>
</evidence>
<dbReference type="InterPro" id="IPR050173">
    <property type="entry name" value="ABC_transporter_C-like"/>
</dbReference>
<feature type="transmembrane region" description="Helical" evidence="9">
    <location>
        <begin position="88"/>
        <end position="107"/>
    </location>
</feature>
<feature type="transmembrane region" description="Helical" evidence="9">
    <location>
        <begin position="58"/>
        <end position="76"/>
    </location>
</feature>
<dbReference type="EMBL" id="WJQU01000001">
    <property type="protein sequence ID" value="KAJ6649735.1"/>
    <property type="molecule type" value="Genomic_DNA"/>
</dbReference>
<evidence type="ECO:0000256" key="9">
    <source>
        <dbReference type="SAM" id="Phobius"/>
    </source>
</evidence>
<feature type="domain" description="ABC transmembrane type-1" evidence="11">
    <location>
        <begin position="1233"/>
        <end position="1344"/>
    </location>
</feature>
<accession>A0A9Q0SAH3</accession>
<feature type="transmembrane region" description="Helical" evidence="9">
    <location>
        <begin position="17"/>
        <end position="38"/>
    </location>
</feature>
<dbReference type="Gene3D" id="3.40.50.300">
    <property type="entry name" value="P-loop containing nucleotide triphosphate hydrolases"/>
    <property type="match status" value="2"/>
</dbReference>
<feature type="transmembrane region" description="Helical" evidence="9">
    <location>
        <begin position="119"/>
        <end position="139"/>
    </location>
</feature>
<sequence length="1715" mass="193159">MFVSVPTNAITICHLDVITAIIASIFALLLGLASLYLFTNYKQRYDNLLSQHNLRSACLLMLFLLHVAECAEAFLSQYPKEGFISSPSIKYISTICVVSLTMFLWVFYGIIEIRNKIDWLYFTVFTEISIIIVKIFKAVKVSELPHTPHFYSILIQSTIICLSLLSCLDVITISKISNTKGMSSPRSPDNGNYKYKNATFLSKISFCWMTPLLWRGYFEPLELDDLGNLPEDDSSRSHYDQFLIIYQSLKTKGNSLWLCYAKSSWKMFLYGGLLKLIGDLSGLVGPLSITYIVDYIGKVNITNSDSNDTSYNDHINISQPNAEINFITNGSSQIYYVEWRDFIENGWIMGMLVLIASLAQASFSQASTHIVNMVGIRLRTSIQGLIYRKTLLISSSCFFGTNGGNKIDNNDSCNIIESVDGKQPPPSEKLSEKQSVFDIGTITNLMSEDALNVMSFFAIAHYVWAIPLKIAIIMYLLYQQLGISALIGALVCVIVMVPLQFVIGKAMSSNSKIISECTDERLKRINEVLIGIKIIKLNGWENVFKEKIQNARQEELKYLIKDSIYWTLMTFLTHISSVLISFVTLAVFIGIEGENIELTASRVFTALALFNQMTVPLFIFPITIPIIISAIVSTKRLMVFLDQPEVQKEYEGIRNMARILSRSDASLDLYEEDNTTTTIESEENSFNLNECNDDNAGVRNDAALMGDVLKCGTAKKLTKVKLKKNNQLSQSTKIERNRSRQKSTGTDVQIDLPINLVVRISNGVFAWRRGDNDVLLNIPKLEIPKGKVTVIVGKSGSGKSSLIAAVLNEMNVVSGDLKWNKYSTIAYVPQTPWLLNASIRDNILFGESFRPRRFKKVLELCALNPDIELMPGGDMAEIGERGINLSGGQRQRIAICRALYSSANVVIMDDPLSSLDNEVAKWIFDNSIKKMLSKYNRTVIFATQKTYLVHSCDNIIAMENNSIRAYGTFAEIANTNPSLVEEWRLLTDNENSNEQPMSPGKTARERWKLFKNVSRLGLQRTSNDDESLSVSQTLYHPKRRSHLFDSRHLTYDLPFPIDEGDTEAVQFRRRPSKRGKQCNSIEISDLRKDRTNSLDAEGNKVGRMPVVRNVSSPTTFQYSNNRSSDDFSYRNIGFRQFLNRMSSRKSNSTINSRIQYPISTSNSIKSVTKENHAPLKRMVSTISKYSEETEDENCSNNENTSNRLMCIEQRKYGKIPNRIYMLYLKACGLYVVFIFCVSASGWQALRIYTDVWLRNWTDIVYDSTGTQEVFYYFKIYGALSLVCIVLSMITTPAGQVCGNKASIFLHEHLLNGVFQQPLNFFQTTPLGRVMNRFSNDITVIDKTIEGVTTIRAYSQESRFMEILFKHIEANNITFITLNSSNRWLGIALDYLGGVIVFVAIITSLLVVYIDPKKATPSLVGLAINYTLLVPIYLNWVVKLLSDMEMYIGAVERISYYIDAENSNGRKEHYISVPISWPQKGDIIFENVSIRYAGNQQENVITKLYLKIEAGQRIGICGRTGSGKSTLAMSLFRCVDIVEGRILIDSVDISTIHPDEIRTRLSIIPQDVVLFSGSIRENLDPRGHYTEQELWNCLEIAQLKDVISAFPSGLETEIVDNGSNLSAGHRQLFSLARSVLRGSVCLILDEATSSLDSETEKALMDAANKAFHGRTHRVHTLLDYDRVIVIDSGKIIEDGPPKDLKSKPGSKFSSLLNASA</sequence>
<protein>
    <submittedName>
        <fullName evidence="12">ATP-binding cassette sub-family C member Sur</fullName>
    </submittedName>
</protein>
<feature type="region of interest" description="Disordered" evidence="8">
    <location>
        <begin position="1694"/>
        <end position="1715"/>
    </location>
</feature>
<dbReference type="Pfam" id="PF00664">
    <property type="entry name" value="ABC_membrane"/>
    <property type="match status" value="2"/>
</dbReference>
<feature type="transmembrane region" description="Helical" evidence="9">
    <location>
        <begin position="1387"/>
        <end position="1409"/>
    </location>
</feature>